<evidence type="ECO:0000313" key="1">
    <source>
        <dbReference type="EMBL" id="OCL08259.1"/>
    </source>
</evidence>
<keyword evidence="1" id="KW-0808">Transferase</keyword>
<reference evidence="1 2" key="1">
    <citation type="journal article" date="2016" name="Nat. Commun.">
        <title>Ectomycorrhizal ecology is imprinted in the genome of the dominant symbiotic fungus Cenococcum geophilum.</title>
        <authorList>
            <consortium name="DOE Joint Genome Institute"/>
            <person name="Peter M."/>
            <person name="Kohler A."/>
            <person name="Ohm R.A."/>
            <person name="Kuo A."/>
            <person name="Krutzmann J."/>
            <person name="Morin E."/>
            <person name="Arend M."/>
            <person name="Barry K.W."/>
            <person name="Binder M."/>
            <person name="Choi C."/>
            <person name="Clum A."/>
            <person name="Copeland A."/>
            <person name="Grisel N."/>
            <person name="Haridas S."/>
            <person name="Kipfer T."/>
            <person name="LaButti K."/>
            <person name="Lindquist E."/>
            <person name="Lipzen A."/>
            <person name="Maire R."/>
            <person name="Meier B."/>
            <person name="Mihaltcheva S."/>
            <person name="Molinier V."/>
            <person name="Murat C."/>
            <person name="Poggeler S."/>
            <person name="Quandt C.A."/>
            <person name="Sperisen C."/>
            <person name="Tritt A."/>
            <person name="Tisserant E."/>
            <person name="Crous P.W."/>
            <person name="Henrissat B."/>
            <person name="Nehls U."/>
            <person name="Egli S."/>
            <person name="Spatafora J.W."/>
            <person name="Grigoriev I.V."/>
            <person name="Martin F.M."/>
        </authorList>
    </citation>
    <scope>NUCLEOTIDE SEQUENCE [LARGE SCALE GENOMIC DNA]</scope>
    <source>
        <strain evidence="1 2">CBS 207.34</strain>
    </source>
</reference>
<dbReference type="EMBL" id="KV749684">
    <property type="protein sequence ID" value="OCL08259.1"/>
    <property type="molecule type" value="Genomic_DNA"/>
</dbReference>
<proteinExistence type="predicted"/>
<dbReference type="Proteomes" id="UP000250140">
    <property type="component" value="Unassembled WGS sequence"/>
</dbReference>
<keyword evidence="2" id="KW-1185">Reference proteome</keyword>
<dbReference type="AlphaFoldDB" id="A0A8E2F0L3"/>
<dbReference type="GO" id="GO:0016740">
    <property type="term" value="F:transferase activity"/>
    <property type="evidence" value="ECO:0007669"/>
    <property type="project" value="UniProtKB-KW"/>
</dbReference>
<organism evidence="1 2">
    <name type="scientific">Glonium stellatum</name>
    <dbReference type="NCBI Taxonomy" id="574774"/>
    <lineage>
        <taxon>Eukaryota</taxon>
        <taxon>Fungi</taxon>
        <taxon>Dikarya</taxon>
        <taxon>Ascomycota</taxon>
        <taxon>Pezizomycotina</taxon>
        <taxon>Dothideomycetes</taxon>
        <taxon>Pleosporomycetidae</taxon>
        <taxon>Gloniales</taxon>
        <taxon>Gloniaceae</taxon>
        <taxon>Glonium</taxon>
    </lineage>
</organism>
<accession>A0A8E2F0L3</accession>
<gene>
    <name evidence="1" type="ORF">AOQ84DRAFT_364246</name>
</gene>
<evidence type="ECO:0000313" key="2">
    <source>
        <dbReference type="Proteomes" id="UP000250140"/>
    </source>
</evidence>
<sequence>MPERFMEEGDGGGEGEGRDVGVVGKVLNYAFRRDGGMPWGALWPGWNKQVELGVGKGVKVEGWEISIALGRKGVHGGGHAEPGGSVGDGMGERRLGALWRERKAEMEGFWFGREGR</sequence>
<name>A0A8E2F0L3_9PEZI</name>
<protein>
    <submittedName>
        <fullName evidence="1">Glycosyltransferase family 8 protein</fullName>
    </submittedName>
</protein>